<reference evidence="9 10" key="1">
    <citation type="submission" date="2019-07" db="EMBL/GenBank/DDBJ databases">
        <title>Tomitella cavernea sp. nov., an actinomycete isolated from soil.</title>
        <authorList>
            <person name="Cheng J."/>
        </authorList>
    </citation>
    <scope>NUCLEOTIDE SEQUENCE [LARGE SCALE GENOMIC DNA]</scope>
    <source>
        <strain evidence="9 10">HY188</strain>
    </source>
</reference>
<accession>A0A516X6W4</accession>
<keyword evidence="4 7" id="KW-0862">Zinc</keyword>
<evidence type="ECO:0000256" key="2">
    <source>
        <dbReference type="ARBA" id="ARBA00008072"/>
    </source>
</evidence>
<dbReference type="RefSeq" id="WP_143910200.1">
    <property type="nucleotide sequence ID" value="NZ_CP041765.1"/>
</dbReference>
<dbReference type="InterPro" id="IPR013149">
    <property type="entry name" value="ADH-like_C"/>
</dbReference>
<proteinExistence type="inferred from homology"/>
<dbReference type="EMBL" id="CP041765">
    <property type="protein sequence ID" value="QDQ98796.1"/>
    <property type="molecule type" value="Genomic_DNA"/>
</dbReference>
<dbReference type="SUPFAM" id="SSF51735">
    <property type="entry name" value="NAD(P)-binding Rossmann-fold domains"/>
    <property type="match status" value="1"/>
</dbReference>
<keyword evidence="6" id="KW-0520">NAD</keyword>
<evidence type="ECO:0000259" key="8">
    <source>
        <dbReference type="SMART" id="SM00829"/>
    </source>
</evidence>
<organism evidence="9 10">
    <name type="scientific">Tomitella fengzijianii</name>
    <dbReference type="NCBI Taxonomy" id="2597660"/>
    <lineage>
        <taxon>Bacteria</taxon>
        <taxon>Bacillati</taxon>
        <taxon>Actinomycetota</taxon>
        <taxon>Actinomycetes</taxon>
        <taxon>Mycobacteriales</taxon>
        <taxon>Tomitella</taxon>
    </lineage>
</organism>
<name>A0A516X6W4_9ACTN</name>
<keyword evidence="5" id="KW-0560">Oxidoreductase</keyword>
<dbReference type="InterPro" id="IPR002328">
    <property type="entry name" value="ADH_Zn_CS"/>
</dbReference>
<evidence type="ECO:0000256" key="4">
    <source>
        <dbReference type="ARBA" id="ARBA00022833"/>
    </source>
</evidence>
<dbReference type="FunFam" id="3.40.50.720:FF:000003">
    <property type="entry name" value="S-(hydroxymethyl)glutathione dehydrogenase"/>
    <property type="match status" value="1"/>
</dbReference>
<dbReference type="InterPro" id="IPR011032">
    <property type="entry name" value="GroES-like_sf"/>
</dbReference>
<dbReference type="SUPFAM" id="SSF50129">
    <property type="entry name" value="GroES-like"/>
    <property type="match status" value="1"/>
</dbReference>
<evidence type="ECO:0000313" key="9">
    <source>
        <dbReference type="EMBL" id="QDQ98796.1"/>
    </source>
</evidence>
<dbReference type="OrthoDB" id="334894at2"/>
<dbReference type="PROSITE" id="PS00059">
    <property type="entry name" value="ADH_ZINC"/>
    <property type="match status" value="1"/>
</dbReference>
<dbReference type="InterPro" id="IPR020843">
    <property type="entry name" value="ER"/>
</dbReference>
<keyword evidence="10" id="KW-1185">Reference proteome</keyword>
<evidence type="ECO:0000256" key="1">
    <source>
        <dbReference type="ARBA" id="ARBA00001947"/>
    </source>
</evidence>
<comment type="similarity">
    <text evidence="2 7">Belongs to the zinc-containing alcohol dehydrogenase family.</text>
</comment>
<dbReference type="InterPro" id="IPR013154">
    <property type="entry name" value="ADH-like_N"/>
</dbReference>
<dbReference type="PANTHER" id="PTHR43880:SF12">
    <property type="entry name" value="ALCOHOL DEHYDROGENASE CLASS-3"/>
    <property type="match status" value="1"/>
</dbReference>
<dbReference type="Gene3D" id="3.90.180.10">
    <property type="entry name" value="Medium-chain alcohol dehydrogenases, catalytic domain"/>
    <property type="match status" value="1"/>
</dbReference>
<dbReference type="Pfam" id="PF08240">
    <property type="entry name" value="ADH_N"/>
    <property type="match status" value="1"/>
</dbReference>
<evidence type="ECO:0000256" key="7">
    <source>
        <dbReference type="RuleBase" id="RU361277"/>
    </source>
</evidence>
<evidence type="ECO:0000256" key="3">
    <source>
        <dbReference type="ARBA" id="ARBA00022723"/>
    </source>
</evidence>
<protein>
    <submittedName>
        <fullName evidence="9">Zinc-binding dehydrogenase</fullName>
    </submittedName>
</protein>
<dbReference type="KEGG" id="toy:FO059_17435"/>
<evidence type="ECO:0000313" key="10">
    <source>
        <dbReference type="Proteomes" id="UP000317344"/>
    </source>
</evidence>
<dbReference type="GO" id="GO:0046294">
    <property type="term" value="P:formaldehyde catabolic process"/>
    <property type="evidence" value="ECO:0007669"/>
    <property type="project" value="TreeGrafter"/>
</dbReference>
<dbReference type="GO" id="GO:0051903">
    <property type="term" value="F:S-(hydroxymethyl)glutathione dehydrogenase [NAD(P)+] activity"/>
    <property type="evidence" value="ECO:0007669"/>
    <property type="project" value="TreeGrafter"/>
</dbReference>
<dbReference type="GO" id="GO:0005829">
    <property type="term" value="C:cytosol"/>
    <property type="evidence" value="ECO:0007669"/>
    <property type="project" value="TreeGrafter"/>
</dbReference>
<comment type="cofactor">
    <cofactor evidence="1 7">
        <name>Zn(2+)</name>
        <dbReference type="ChEBI" id="CHEBI:29105"/>
    </cofactor>
</comment>
<dbReference type="PANTHER" id="PTHR43880">
    <property type="entry name" value="ALCOHOL DEHYDROGENASE"/>
    <property type="match status" value="1"/>
</dbReference>
<dbReference type="SMART" id="SM00829">
    <property type="entry name" value="PKS_ER"/>
    <property type="match status" value="1"/>
</dbReference>
<dbReference type="InterPro" id="IPR036291">
    <property type="entry name" value="NAD(P)-bd_dom_sf"/>
</dbReference>
<gene>
    <name evidence="9" type="ORF">FO059_17435</name>
</gene>
<reference evidence="9 10" key="2">
    <citation type="submission" date="2019-07" db="EMBL/GenBank/DDBJ databases">
        <authorList>
            <person name="Huang Y."/>
        </authorList>
    </citation>
    <scope>NUCLEOTIDE SEQUENCE [LARGE SCALE GENOMIC DNA]</scope>
    <source>
        <strain evidence="9 10">HY188</strain>
    </source>
</reference>
<evidence type="ECO:0000256" key="6">
    <source>
        <dbReference type="ARBA" id="ARBA00023027"/>
    </source>
</evidence>
<dbReference type="Pfam" id="PF00107">
    <property type="entry name" value="ADH_zinc_N"/>
    <property type="match status" value="1"/>
</dbReference>
<evidence type="ECO:0000256" key="5">
    <source>
        <dbReference type="ARBA" id="ARBA00023002"/>
    </source>
</evidence>
<dbReference type="Proteomes" id="UP000317344">
    <property type="component" value="Chromosome"/>
</dbReference>
<dbReference type="AlphaFoldDB" id="A0A516X6W4"/>
<sequence>MRSILFDGHENTIVDDMELRRPADGEVVVRMLASGLCQSDLSVMSGTIPYPVPVVLGHEGAGVVEDVGPGVVSPRIGDRVVTSTLANCGRCPSCVTGRPTMCRESFGARDAPFRRRGVEVYSFASLSTFSERIVVRAAQTTVLPQDIPATSACLIGCAVLTGAGAVFHRARVGPGDRVVVIGAGGVGLNVIQAARICGAATIIAVDTNKDKRAQAERFGATGFVDPRDDDAVEAVKDLTQGGAHHAFDCVGSPDTVRRSLEMLDWGGQAIILGVPSAGTEFAFPADLLYLDRAILGCRYGSSRPGADIVRYAEMYRQGTLLLDELVTRTYPFDDFHRMVDDARAGLLDRGVLTFAS</sequence>
<dbReference type="Gene3D" id="3.40.50.720">
    <property type="entry name" value="NAD(P)-binding Rossmann-like Domain"/>
    <property type="match status" value="1"/>
</dbReference>
<feature type="domain" description="Enoyl reductase (ER)" evidence="8">
    <location>
        <begin position="8"/>
        <end position="347"/>
    </location>
</feature>
<keyword evidence="3 7" id="KW-0479">Metal-binding</keyword>
<dbReference type="GO" id="GO:0008270">
    <property type="term" value="F:zinc ion binding"/>
    <property type="evidence" value="ECO:0007669"/>
    <property type="project" value="InterPro"/>
</dbReference>